<dbReference type="InterPro" id="IPR005645">
    <property type="entry name" value="FSH-like_dom"/>
</dbReference>
<dbReference type="Gene3D" id="3.40.50.1820">
    <property type="entry name" value="alpha/beta hydrolase"/>
    <property type="match status" value="1"/>
</dbReference>
<evidence type="ECO:0000313" key="4">
    <source>
        <dbReference type="EMBL" id="KAA8576409.1"/>
    </source>
</evidence>
<comment type="similarity">
    <text evidence="1">Belongs to the LovG family.</text>
</comment>
<protein>
    <recommendedName>
        <fullName evidence="3">Serine hydrolase domain-containing protein</fullName>
    </recommendedName>
</protein>
<evidence type="ECO:0000256" key="2">
    <source>
        <dbReference type="ARBA" id="ARBA00022801"/>
    </source>
</evidence>
<dbReference type="AlphaFoldDB" id="A0A5M9K7H9"/>
<dbReference type="PANTHER" id="PTHR48070:SF3">
    <property type="entry name" value="ESTERASE DBAE-RELATED"/>
    <property type="match status" value="1"/>
</dbReference>
<proteinExistence type="inferred from homology"/>
<reference evidence="4 5" key="1">
    <citation type="submission" date="2019-06" db="EMBL/GenBank/DDBJ databases">
        <title>Genome Sequence of the Brown Rot Fungal Pathogen Monilinia fructicola.</title>
        <authorList>
            <person name="De Miccolis Angelini R.M."/>
            <person name="Landi L."/>
            <person name="Abate D."/>
            <person name="Pollastro S."/>
            <person name="Romanazzi G."/>
            <person name="Faretra F."/>
        </authorList>
    </citation>
    <scope>NUCLEOTIDE SEQUENCE [LARGE SCALE GENOMIC DNA]</scope>
    <source>
        <strain evidence="4 5">Mfrc123</strain>
    </source>
</reference>
<comment type="caution">
    <text evidence="4">The sequence shown here is derived from an EMBL/GenBank/DDBJ whole genome shotgun (WGS) entry which is preliminary data.</text>
</comment>
<dbReference type="GO" id="GO:0005634">
    <property type="term" value="C:nucleus"/>
    <property type="evidence" value="ECO:0007669"/>
    <property type="project" value="TreeGrafter"/>
</dbReference>
<keyword evidence="2" id="KW-0378">Hydrolase</keyword>
<organism evidence="4 5">
    <name type="scientific">Monilinia fructicola</name>
    <name type="common">Brown rot fungus</name>
    <name type="synonym">Ciboria fructicola</name>
    <dbReference type="NCBI Taxonomy" id="38448"/>
    <lineage>
        <taxon>Eukaryota</taxon>
        <taxon>Fungi</taxon>
        <taxon>Dikarya</taxon>
        <taxon>Ascomycota</taxon>
        <taxon>Pezizomycotina</taxon>
        <taxon>Leotiomycetes</taxon>
        <taxon>Helotiales</taxon>
        <taxon>Sclerotiniaceae</taxon>
        <taxon>Monilinia</taxon>
    </lineage>
</organism>
<dbReference type="PANTHER" id="PTHR48070">
    <property type="entry name" value="ESTERASE OVCA2"/>
    <property type="match status" value="1"/>
</dbReference>
<dbReference type="GO" id="GO:0005737">
    <property type="term" value="C:cytoplasm"/>
    <property type="evidence" value="ECO:0007669"/>
    <property type="project" value="TreeGrafter"/>
</dbReference>
<dbReference type="Pfam" id="PF03959">
    <property type="entry name" value="FSH1"/>
    <property type="match status" value="1"/>
</dbReference>
<gene>
    <name evidence="4" type="ORF">EYC84_006535</name>
</gene>
<dbReference type="InterPro" id="IPR029058">
    <property type="entry name" value="AB_hydrolase_fold"/>
</dbReference>
<dbReference type="InterPro" id="IPR050593">
    <property type="entry name" value="LovG"/>
</dbReference>
<dbReference type="GO" id="GO:0044550">
    <property type="term" value="P:secondary metabolite biosynthetic process"/>
    <property type="evidence" value="ECO:0007669"/>
    <property type="project" value="TreeGrafter"/>
</dbReference>
<keyword evidence="5" id="KW-1185">Reference proteome</keyword>
<feature type="domain" description="Serine hydrolase" evidence="3">
    <location>
        <begin position="95"/>
        <end position="210"/>
    </location>
</feature>
<accession>A0A5M9K7H9</accession>
<dbReference type="VEuPathDB" id="FungiDB:MFRU_009g02750"/>
<dbReference type="EMBL" id="VICG01000001">
    <property type="protein sequence ID" value="KAA8576409.1"/>
    <property type="molecule type" value="Genomic_DNA"/>
</dbReference>
<evidence type="ECO:0000256" key="1">
    <source>
        <dbReference type="ARBA" id="ARBA00005863"/>
    </source>
</evidence>
<dbReference type="SUPFAM" id="SSF53474">
    <property type="entry name" value="alpha/beta-Hydrolases"/>
    <property type="match status" value="1"/>
</dbReference>
<dbReference type="Proteomes" id="UP000322873">
    <property type="component" value="Unassembled WGS sequence"/>
</dbReference>
<name>A0A5M9K7H9_MONFR</name>
<sequence>MPNSQLLESSEGISPKPYRKVAHRAVLNLAYLALTGQPPTLNSHILSHIISSSQASYPVLPKNPSIRHHSSNSVSPITHKPTMASTPHDPTLQLPRLLCLHGGGTNAVIFIMQCRALSLHLKPYFRLVFAEAPFECGPGPDVTSVYGDFGPFKRWLGWLPEHAVINARDEVIAIEESIEKAMREDDAKGATGGWVGLLGFSQGAKIAGSFAFEEAD</sequence>
<evidence type="ECO:0000259" key="3">
    <source>
        <dbReference type="Pfam" id="PF03959"/>
    </source>
</evidence>
<evidence type="ECO:0000313" key="5">
    <source>
        <dbReference type="Proteomes" id="UP000322873"/>
    </source>
</evidence>
<dbReference type="GO" id="GO:0016787">
    <property type="term" value="F:hydrolase activity"/>
    <property type="evidence" value="ECO:0007669"/>
    <property type="project" value="UniProtKB-KW"/>
</dbReference>